<dbReference type="Pfam" id="PF00221">
    <property type="entry name" value="Lyase_aromatic"/>
    <property type="match status" value="1"/>
</dbReference>
<name>A0ABR2LUZ7_9ASPA</name>
<dbReference type="Proteomes" id="UP001412067">
    <property type="component" value="Unassembled WGS sequence"/>
</dbReference>
<dbReference type="Gene3D" id="1.20.200.10">
    <property type="entry name" value="Fumarase/aspartase (Central domain)"/>
    <property type="match status" value="1"/>
</dbReference>
<gene>
    <name evidence="1" type="primary">PAL</name>
    <name evidence="1" type="ORF">KSP40_PGU001967</name>
</gene>
<evidence type="ECO:0000313" key="1">
    <source>
        <dbReference type="EMBL" id="KAK8952695.1"/>
    </source>
</evidence>
<keyword evidence="2" id="KW-1185">Reference proteome</keyword>
<dbReference type="EMBL" id="JBBWWR010000014">
    <property type="protein sequence ID" value="KAK8952695.1"/>
    <property type="molecule type" value="Genomic_DNA"/>
</dbReference>
<dbReference type="InterPro" id="IPR008948">
    <property type="entry name" value="L-Aspartase-like"/>
</dbReference>
<evidence type="ECO:0000313" key="2">
    <source>
        <dbReference type="Proteomes" id="UP001412067"/>
    </source>
</evidence>
<organism evidence="1 2">
    <name type="scientific">Platanthera guangdongensis</name>
    <dbReference type="NCBI Taxonomy" id="2320717"/>
    <lineage>
        <taxon>Eukaryota</taxon>
        <taxon>Viridiplantae</taxon>
        <taxon>Streptophyta</taxon>
        <taxon>Embryophyta</taxon>
        <taxon>Tracheophyta</taxon>
        <taxon>Spermatophyta</taxon>
        <taxon>Magnoliopsida</taxon>
        <taxon>Liliopsida</taxon>
        <taxon>Asparagales</taxon>
        <taxon>Orchidaceae</taxon>
        <taxon>Orchidoideae</taxon>
        <taxon>Orchideae</taxon>
        <taxon>Orchidinae</taxon>
        <taxon>Platanthera</taxon>
    </lineage>
</organism>
<dbReference type="PANTHER" id="PTHR10362">
    <property type="entry name" value="HISTIDINE AMMONIA-LYASE"/>
    <property type="match status" value="1"/>
</dbReference>
<comment type="caution">
    <text evidence="1">The sequence shown here is derived from an EMBL/GenBank/DDBJ whole genome shotgun (WGS) entry which is preliminary data.</text>
</comment>
<dbReference type="InterPro" id="IPR001106">
    <property type="entry name" value="Aromatic_Lyase"/>
</dbReference>
<reference evidence="1 2" key="1">
    <citation type="journal article" date="2022" name="Nat. Plants">
        <title>Genomes of leafy and leafless Platanthera orchids illuminate the evolution of mycoheterotrophy.</title>
        <authorList>
            <person name="Li M.H."/>
            <person name="Liu K.W."/>
            <person name="Li Z."/>
            <person name="Lu H.C."/>
            <person name="Ye Q.L."/>
            <person name="Zhang D."/>
            <person name="Wang J.Y."/>
            <person name="Li Y.F."/>
            <person name="Zhong Z.M."/>
            <person name="Liu X."/>
            <person name="Yu X."/>
            <person name="Liu D.K."/>
            <person name="Tu X.D."/>
            <person name="Liu B."/>
            <person name="Hao Y."/>
            <person name="Liao X.Y."/>
            <person name="Jiang Y.T."/>
            <person name="Sun W.H."/>
            <person name="Chen J."/>
            <person name="Chen Y.Q."/>
            <person name="Ai Y."/>
            <person name="Zhai J.W."/>
            <person name="Wu S.S."/>
            <person name="Zhou Z."/>
            <person name="Hsiao Y.Y."/>
            <person name="Wu W.L."/>
            <person name="Chen Y.Y."/>
            <person name="Lin Y.F."/>
            <person name="Hsu J.L."/>
            <person name="Li C.Y."/>
            <person name="Wang Z.W."/>
            <person name="Zhao X."/>
            <person name="Zhong W.Y."/>
            <person name="Ma X.K."/>
            <person name="Ma L."/>
            <person name="Huang J."/>
            <person name="Chen G.Z."/>
            <person name="Huang M.Z."/>
            <person name="Huang L."/>
            <person name="Peng D.H."/>
            <person name="Luo Y.B."/>
            <person name="Zou S.Q."/>
            <person name="Chen S.P."/>
            <person name="Lan S."/>
            <person name="Tsai W.C."/>
            <person name="Van de Peer Y."/>
            <person name="Liu Z.J."/>
        </authorList>
    </citation>
    <scope>NUCLEOTIDE SEQUENCE [LARGE SCALE GENOMIC DNA]</scope>
    <source>
        <strain evidence="1">Lor288</strain>
    </source>
</reference>
<accession>A0ABR2LUZ7</accession>
<dbReference type="SUPFAM" id="SSF48557">
    <property type="entry name" value="L-aspartase-like"/>
    <property type="match status" value="1"/>
</dbReference>
<proteinExistence type="predicted"/>
<sequence length="70" mass="8212">MEHLLEGSSYMKMTKKIHDMDPLQKSKQDRYALRTSPQWLSPQIDVIRAATKSIEREINSVNEPSFLVFF</sequence>
<protein>
    <submittedName>
        <fullName evidence="1">Phenylalanine ammonia-lyase</fullName>
    </submittedName>
</protein>